<dbReference type="Pfam" id="PF01055">
    <property type="entry name" value="Glyco_hydro_31_2nd"/>
    <property type="match status" value="1"/>
</dbReference>
<dbReference type="PANTHER" id="PTHR43053">
    <property type="entry name" value="GLYCOSIDASE FAMILY 31"/>
    <property type="match status" value="1"/>
</dbReference>
<dbReference type="OrthoDB" id="10070917at2759"/>
<gene>
    <name evidence="7" type="ORF">OXX778_LOCUS3314</name>
</gene>
<dbReference type="InterPro" id="IPR000322">
    <property type="entry name" value="Glyco_hydro_31_TIM"/>
</dbReference>
<feature type="non-terminal residue" evidence="7">
    <location>
        <position position="1"/>
    </location>
</feature>
<dbReference type="InterPro" id="IPR013780">
    <property type="entry name" value="Glyco_hydro_b"/>
</dbReference>
<dbReference type="InterPro" id="IPR050985">
    <property type="entry name" value="Alpha-glycosidase_related"/>
</dbReference>
<dbReference type="InterPro" id="IPR048395">
    <property type="entry name" value="Glyco_hydro_31_C"/>
</dbReference>
<dbReference type="Pfam" id="PF21365">
    <property type="entry name" value="Glyco_hydro_31_3rd"/>
    <property type="match status" value="1"/>
</dbReference>
<evidence type="ECO:0000313" key="8">
    <source>
        <dbReference type="Proteomes" id="UP000663879"/>
    </source>
</evidence>
<keyword evidence="8" id="KW-1185">Reference proteome</keyword>
<evidence type="ECO:0000256" key="4">
    <source>
        <dbReference type="RuleBase" id="RU361185"/>
    </source>
</evidence>
<evidence type="ECO:0000256" key="2">
    <source>
        <dbReference type="ARBA" id="ARBA00022801"/>
    </source>
</evidence>
<evidence type="ECO:0000313" key="7">
    <source>
        <dbReference type="EMBL" id="CAF0739483.1"/>
    </source>
</evidence>
<feature type="domain" description="Glycosyl hydrolase family 31 C-terminal" evidence="6">
    <location>
        <begin position="478"/>
        <end position="559"/>
    </location>
</feature>
<dbReference type="AlphaFoldDB" id="A0A813NRF4"/>
<dbReference type="SUPFAM" id="SSF51011">
    <property type="entry name" value="Glycosyl hydrolase domain"/>
    <property type="match status" value="1"/>
</dbReference>
<organism evidence="7 8">
    <name type="scientific">Brachionus calyciflorus</name>
    <dbReference type="NCBI Taxonomy" id="104777"/>
    <lineage>
        <taxon>Eukaryota</taxon>
        <taxon>Metazoa</taxon>
        <taxon>Spiralia</taxon>
        <taxon>Gnathifera</taxon>
        <taxon>Rotifera</taxon>
        <taxon>Eurotatoria</taxon>
        <taxon>Monogononta</taxon>
        <taxon>Pseudotrocha</taxon>
        <taxon>Ploima</taxon>
        <taxon>Brachionidae</taxon>
        <taxon>Brachionus</taxon>
    </lineage>
</organism>
<evidence type="ECO:0000256" key="1">
    <source>
        <dbReference type="ARBA" id="ARBA00007806"/>
    </source>
</evidence>
<dbReference type="Gene3D" id="3.20.20.80">
    <property type="entry name" value="Glycosidases"/>
    <property type="match status" value="1"/>
</dbReference>
<protein>
    <submittedName>
        <fullName evidence="7">Uncharacterized protein</fullName>
    </submittedName>
</protein>
<dbReference type="InterPro" id="IPR017853">
    <property type="entry name" value="GH"/>
</dbReference>
<keyword evidence="3 4" id="KW-0326">Glycosidase</keyword>
<evidence type="ECO:0000259" key="6">
    <source>
        <dbReference type="Pfam" id="PF21365"/>
    </source>
</evidence>
<sequence length="570" mass="66996">FISKNENFWFKLEKLSTKINEVECYNVTILDRFDDEIEACFNLNKTYWFGGHESYDQPYWPINSQRFDYVPYVTGFADDWSAVLERYWISSNGISLFVDDDIALLVKHTENNTICLKSSKNSNPYKFTSIYSNLLQYTLCKGTNIKTLQLYMIEEYLGKPENKPDLLMMKYPIFTTWNYFFRNINQSIILDYAEDIRKNNYTASQLEIDDKWEVHYGDLDFDLSKFPSPKEMSEKLHDMGMRVTIWVHPFCNIDSFNFVPGIDQSYWVLDSTGEHPGFTKWWNGKNSVIIDTTNPNSIDYFRTKLNFLKNNYKIDSFKFDAGETAWIPKSFQLYDKNSHPDVYAQNYAKFAAEEQGKFLEIRVGHRTQNLGVFYRILDRATDWSIHDGIKSVITQTLQFGILGYPFVLPDIIGGNDDPNIKNKELFIRWTQLTAFLPTMQFGVPPWFFDEETNKICKIFVDLHTNFIFPYISNLPIDGQPIIRPMWWLEPLNEIFFNISDQFLVGDDILVAPILDQGKTSRLIYFPGGNWYDLEKKEYIAGPVKLEINADLYHIPYYINEKGLSKFDLNF</sequence>
<dbReference type="EMBL" id="CAJNOC010000288">
    <property type="protein sequence ID" value="CAF0739483.1"/>
    <property type="molecule type" value="Genomic_DNA"/>
</dbReference>
<evidence type="ECO:0000259" key="5">
    <source>
        <dbReference type="Pfam" id="PF01055"/>
    </source>
</evidence>
<reference evidence="7" key="1">
    <citation type="submission" date="2021-02" db="EMBL/GenBank/DDBJ databases">
        <authorList>
            <person name="Nowell W R."/>
        </authorList>
    </citation>
    <scope>NUCLEOTIDE SEQUENCE</scope>
    <source>
        <strain evidence="7">Ploen Becks lab</strain>
    </source>
</reference>
<name>A0A813NRF4_9BILA</name>
<dbReference type="CDD" id="cd06592">
    <property type="entry name" value="GH31_NET37"/>
    <property type="match status" value="1"/>
</dbReference>
<dbReference type="GO" id="GO:0004553">
    <property type="term" value="F:hydrolase activity, hydrolyzing O-glycosyl compounds"/>
    <property type="evidence" value="ECO:0007669"/>
    <property type="project" value="InterPro"/>
</dbReference>
<proteinExistence type="inferred from homology"/>
<dbReference type="GO" id="GO:0005975">
    <property type="term" value="P:carbohydrate metabolic process"/>
    <property type="evidence" value="ECO:0007669"/>
    <property type="project" value="InterPro"/>
</dbReference>
<comment type="caution">
    <text evidence="7">The sequence shown here is derived from an EMBL/GenBank/DDBJ whole genome shotgun (WGS) entry which is preliminary data.</text>
</comment>
<dbReference type="SUPFAM" id="SSF51445">
    <property type="entry name" value="(Trans)glycosidases"/>
    <property type="match status" value="1"/>
</dbReference>
<comment type="similarity">
    <text evidence="1 4">Belongs to the glycosyl hydrolase 31 family.</text>
</comment>
<keyword evidence="2 4" id="KW-0378">Hydrolase</keyword>
<feature type="domain" description="Glycoside hydrolase family 31 TIM barrel" evidence="5">
    <location>
        <begin position="177"/>
        <end position="471"/>
    </location>
</feature>
<dbReference type="PANTHER" id="PTHR43053:SF4">
    <property type="entry name" value="MYOGENESIS-REGULATING GLYCOSIDASE"/>
    <property type="match status" value="1"/>
</dbReference>
<dbReference type="Gene3D" id="2.60.40.1180">
    <property type="entry name" value="Golgi alpha-mannosidase II"/>
    <property type="match status" value="1"/>
</dbReference>
<dbReference type="Proteomes" id="UP000663879">
    <property type="component" value="Unassembled WGS sequence"/>
</dbReference>
<evidence type="ECO:0000256" key="3">
    <source>
        <dbReference type="ARBA" id="ARBA00023295"/>
    </source>
</evidence>
<accession>A0A813NRF4</accession>